<evidence type="ECO:0000256" key="1">
    <source>
        <dbReference type="SAM" id="Phobius"/>
    </source>
</evidence>
<dbReference type="PROSITE" id="PS51318">
    <property type="entry name" value="TAT"/>
    <property type="match status" value="1"/>
</dbReference>
<feature type="transmembrane region" description="Helical" evidence="1">
    <location>
        <begin position="80"/>
        <end position="98"/>
    </location>
</feature>
<dbReference type="Gene3D" id="2.60.120.1440">
    <property type="match status" value="1"/>
</dbReference>
<organism evidence="4 5">
    <name type="scientific">Roseibium algae</name>
    <dbReference type="NCBI Taxonomy" id="3123038"/>
    <lineage>
        <taxon>Bacteria</taxon>
        <taxon>Pseudomonadati</taxon>
        <taxon>Pseudomonadota</taxon>
        <taxon>Alphaproteobacteria</taxon>
        <taxon>Hyphomicrobiales</taxon>
        <taxon>Stappiaceae</taxon>
        <taxon>Roseibium</taxon>
    </lineage>
</organism>
<keyword evidence="1" id="KW-1133">Transmembrane helix</keyword>
<feature type="domain" description="FecR protein" evidence="2">
    <location>
        <begin position="109"/>
        <end position="200"/>
    </location>
</feature>
<name>A0ABU8TEF5_9HYPH</name>
<accession>A0ABU8TEF5</accession>
<dbReference type="EMBL" id="JBAKIA010000001">
    <property type="protein sequence ID" value="MEJ8472496.1"/>
    <property type="molecule type" value="Genomic_DNA"/>
</dbReference>
<gene>
    <name evidence="4" type="ORF">V6575_00210</name>
</gene>
<dbReference type="Proteomes" id="UP001385499">
    <property type="component" value="Unassembled WGS sequence"/>
</dbReference>
<evidence type="ECO:0000259" key="3">
    <source>
        <dbReference type="Pfam" id="PF16220"/>
    </source>
</evidence>
<feature type="domain" description="FecR N-terminal" evidence="3">
    <location>
        <begin position="13"/>
        <end position="54"/>
    </location>
</feature>
<proteinExistence type="predicted"/>
<dbReference type="InterPro" id="IPR012373">
    <property type="entry name" value="Ferrdict_sens_TM"/>
</dbReference>
<dbReference type="Pfam" id="PF04773">
    <property type="entry name" value="FecR"/>
    <property type="match status" value="1"/>
</dbReference>
<dbReference type="PANTHER" id="PTHR30273:SF2">
    <property type="entry name" value="PROTEIN FECR"/>
    <property type="match status" value="1"/>
</dbReference>
<dbReference type="InterPro" id="IPR006311">
    <property type="entry name" value="TAT_signal"/>
</dbReference>
<evidence type="ECO:0000313" key="5">
    <source>
        <dbReference type="Proteomes" id="UP001385499"/>
    </source>
</evidence>
<reference evidence="4 5" key="1">
    <citation type="submission" date="2024-02" db="EMBL/GenBank/DDBJ databases">
        <title>Roseibium algae sp. nov., isolated from marine alga (Grateloupia sp.), showing potential in myo-inositol conversion.</title>
        <authorList>
            <person name="Wang Y."/>
        </authorList>
    </citation>
    <scope>NUCLEOTIDE SEQUENCE [LARGE SCALE GENOMIC DNA]</scope>
    <source>
        <strain evidence="4 5">H3510</strain>
    </source>
</reference>
<keyword evidence="1" id="KW-0812">Transmembrane</keyword>
<evidence type="ECO:0000259" key="2">
    <source>
        <dbReference type="Pfam" id="PF04773"/>
    </source>
</evidence>
<evidence type="ECO:0000313" key="4">
    <source>
        <dbReference type="EMBL" id="MEJ8472496.1"/>
    </source>
</evidence>
<dbReference type="PANTHER" id="PTHR30273">
    <property type="entry name" value="PERIPLASMIC SIGNAL SENSOR AND SIGMA FACTOR ACTIVATOR FECR-RELATED"/>
    <property type="match status" value="1"/>
</dbReference>
<protein>
    <submittedName>
        <fullName evidence="4">FecR domain-containing protein</fullName>
    </submittedName>
</protein>
<comment type="caution">
    <text evidence="4">The sequence shown here is derived from an EMBL/GenBank/DDBJ whole genome shotgun (WGS) entry which is preliminary data.</text>
</comment>
<dbReference type="InterPro" id="IPR032623">
    <property type="entry name" value="FecR_N"/>
</dbReference>
<dbReference type="PIRSF" id="PIRSF018266">
    <property type="entry name" value="FecR"/>
    <property type="match status" value="1"/>
</dbReference>
<sequence length="321" mass="34550">MSKVEQTDERLMDEAIDLAIRLQSDPENPVSLKVIQAWRARGPDNERVWQRVARIHGASGQILGEQRKAERHDGLSRRNFIVGAAVAFGVTGAGYFVVPGALVRARADHITGTAEILKVSLPDGSNVTLGPSSAIAFSFTPQRRQVELLAGMAFFDVGEETSRAFSVKASELEITAQSARFDVVSDADMRMVGVEHGVVEASGAEVAMGFHDGPVELGSGQWAMLDAGSGQVTRGTRDSSLIASWRNNLIVAERQPVSALVARVGHWMPGRIVMADPFISQQLVSGVFDLTDPIRALEAVVHPVGGQVRQISSFLTVISPF</sequence>
<dbReference type="InterPro" id="IPR006860">
    <property type="entry name" value="FecR"/>
</dbReference>
<dbReference type="Pfam" id="PF16220">
    <property type="entry name" value="DUF4880"/>
    <property type="match status" value="1"/>
</dbReference>
<dbReference type="RefSeq" id="WP_340271960.1">
    <property type="nucleotide sequence ID" value="NZ_JBAKIA010000001.1"/>
</dbReference>
<keyword evidence="1" id="KW-0472">Membrane</keyword>
<keyword evidence="5" id="KW-1185">Reference proteome</keyword>